<evidence type="ECO:0000256" key="3">
    <source>
        <dbReference type="ARBA" id="ARBA00022989"/>
    </source>
</evidence>
<dbReference type="SUPFAM" id="SSF103473">
    <property type="entry name" value="MFS general substrate transporter"/>
    <property type="match status" value="1"/>
</dbReference>
<feature type="transmembrane region" description="Helical" evidence="5">
    <location>
        <begin position="110"/>
        <end position="136"/>
    </location>
</feature>
<keyword evidence="4 5" id="KW-0472">Membrane</keyword>
<keyword evidence="3 5" id="KW-1133">Transmembrane helix</keyword>
<dbReference type="PROSITE" id="PS50850">
    <property type="entry name" value="MFS"/>
    <property type="match status" value="1"/>
</dbReference>
<evidence type="ECO:0000259" key="6">
    <source>
        <dbReference type="PROSITE" id="PS50850"/>
    </source>
</evidence>
<proteinExistence type="inferred from homology"/>
<comment type="caution">
    <text evidence="7">The sequence shown here is derived from an EMBL/GenBank/DDBJ whole genome shotgun (WGS) entry which is preliminary data.</text>
</comment>
<accession>A0ABS9BJK6</accession>
<feature type="transmembrane region" description="Helical" evidence="5">
    <location>
        <begin position="189"/>
        <end position="209"/>
    </location>
</feature>
<feature type="transmembrane region" description="Helical" evidence="5">
    <location>
        <begin position="80"/>
        <end position="98"/>
    </location>
</feature>
<protein>
    <submittedName>
        <fullName evidence="7">MFS transporter</fullName>
    </submittedName>
</protein>
<sequence length="466" mass="52142">MGQISLKEKIGYGFGDMASSMFWKLFGIYLLFFYTDVMGLPAAAVGTLLLITRIWDTLLDPVIGMIADRTQSRWGNFRPYLLYLAVPFGIMGIVTFTVPNLGSQQQLLIYVYGTYSLMMLVYSFINVPYAALLGVISEDPKERNILASFRMGFAFAGSFVALALIEPLISYRGGSTQLAMPQNATAWQWAVGVIAILCVILFLFCFAWVKERVQPIRPTSNTLKTDLRDLLSNRPWAILVVAGIAVLIFNSIRDGAAMYYFRYYIHEKEAVQLGPIAINFSTLYLVIGQIANLIGVMLAFPIANKYGKKRCFSIAMGIASMLSILFFWMGQHDLVLIFLLQFMISCCAGTVFPLLWSMYADIADYSEWKTGRRATGLIFSSSSMSQKMGWTLGSALTAWLLAAFGFQANQVQEELAQTGIRLMLSWLPAIGSVIALIMIYFYPLTDAEMQRIGTILKEQRRSENAN</sequence>
<dbReference type="CDD" id="cd17332">
    <property type="entry name" value="MFS_MelB_like"/>
    <property type="match status" value="1"/>
</dbReference>
<evidence type="ECO:0000256" key="4">
    <source>
        <dbReference type="ARBA" id="ARBA00023136"/>
    </source>
</evidence>
<reference evidence="7 8" key="1">
    <citation type="submission" date="2022-01" db="EMBL/GenBank/DDBJ databases">
        <title>Flavihumibacter sp. nov., isolated from sediment of a river.</title>
        <authorList>
            <person name="Liu H."/>
        </authorList>
    </citation>
    <scope>NUCLEOTIDE SEQUENCE [LARGE SCALE GENOMIC DNA]</scope>
    <source>
        <strain evidence="7 8">RY-1</strain>
    </source>
</reference>
<feature type="transmembrane region" description="Helical" evidence="5">
    <location>
        <begin position="148"/>
        <end position="169"/>
    </location>
</feature>
<feature type="transmembrane region" description="Helical" evidence="5">
    <location>
        <begin position="312"/>
        <end position="329"/>
    </location>
</feature>
<evidence type="ECO:0000256" key="2">
    <source>
        <dbReference type="ARBA" id="ARBA00022692"/>
    </source>
</evidence>
<dbReference type="RefSeq" id="WP_234866463.1">
    <property type="nucleotide sequence ID" value="NZ_JAKEVY010000003.1"/>
</dbReference>
<dbReference type="Proteomes" id="UP001200145">
    <property type="component" value="Unassembled WGS sequence"/>
</dbReference>
<feature type="transmembrane region" description="Helical" evidence="5">
    <location>
        <begin position="281"/>
        <end position="300"/>
    </location>
</feature>
<dbReference type="InterPro" id="IPR039672">
    <property type="entry name" value="MFS_2"/>
</dbReference>
<dbReference type="Pfam" id="PF13347">
    <property type="entry name" value="MFS_2"/>
    <property type="match status" value="1"/>
</dbReference>
<dbReference type="PANTHER" id="PTHR11328">
    <property type="entry name" value="MAJOR FACILITATOR SUPERFAMILY DOMAIN-CONTAINING PROTEIN"/>
    <property type="match status" value="1"/>
</dbReference>
<evidence type="ECO:0000256" key="1">
    <source>
        <dbReference type="ARBA" id="ARBA00009617"/>
    </source>
</evidence>
<keyword evidence="2 5" id="KW-0812">Transmembrane</keyword>
<organism evidence="7 8">
    <name type="scientific">Flavihumibacter fluminis</name>
    <dbReference type="NCBI Taxonomy" id="2909236"/>
    <lineage>
        <taxon>Bacteria</taxon>
        <taxon>Pseudomonadati</taxon>
        <taxon>Bacteroidota</taxon>
        <taxon>Chitinophagia</taxon>
        <taxon>Chitinophagales</taxon>
        <taxon>Chitinophagaceae</taxon>
        <taxon>Flavihumibacter</taxon>
    </lineage>
</organism>
<evidence type="ECO:0000313" key="8">
    <source>
        <dbReference type="Proteomes" id="UP001200145"/>
    </source>
</evidence>
<dbReference type="InterPro" id="IPR001927">
    <property type="entry name" value="Na/Gal_symport"/>
</dbReference>
<dbReference type="PANTHER" id="PTHR11328:SF24">
    <property type="entry name" value="MAJOR FACILITATOR SUPERFAMILY (MFS) PROFILE DOMAIN-CONTAINING PROTEIN"/>
    <property type="match status" value="1"/>
</dbReference>
<dbReference type="NCBIfam" id="TIGR00792">
    <property type="entry name" value="gph"/>
    <property type="match status" value="1"/>
</dbReference>
<gene>
    <name evidence="7" type="ORF">L0U88_12810</name>
</gene>
<feature type="transmembrane region" description="Helical" evidence="5">
    <location>
        <begin position="420"/>
        <end position="442"/>
    </location>
</feature>
<name>A0ABS9BJK6_9BACT</name>
<dbReference type="Gene3D" id="1.20.1250.20">
    <property type="entry name" value="MFS general substrate transporter like domains"/>
    <property type="match status" value="1"/>
</dbReference>
<dbReference type="InterPro" id="IPR020846">
    <property type="entry name" value="MFS_dom"/>
</dbReference>
<dbReference type="EMBL" id="JAKEVY010000003">
    <property type="protein sequence ID" value="MCF1715510.1"/>
    <property type="molecule type" value="Genomic_DNA"/>
</dbReference>
<comment type="similarity">
    <text evidence="1">Belongs to the sodium:galactoside symporter (TC 2.A.2) family.</text>
</comment>
<keyword evidence="8" id="KW-1185">Reference proteome</keyword>
<evidence type="ECO:0000256" key="5">
    <source>
        <dbReference type="SAM" id="Phobius"/>
    </source>
</evidence>
<feature type="transmembrane region" description="Helical" evidence="5">
    <location>
        <begin position="388"/>
        <end position="408"/>
    </location>
</feature>
<evidence type="ECO:0000313" key="7">
    <source>
        <dbReference type="EMBL" id="MCF1715510.1"/>
    </source>
</evidence>
<dbReference type="InterPro" id="IPR036259">
    <property type="entry name" value="MFS_trans_sf"/>
</dbReference>
<feature type="transmembrane region" description="Helical" evidence="5">
    <location>
        <begin position="236"/>
        <end position="261"/>
    </location>
</feature>
<feature type="transmembrane region" description="Helical" evidence="5">
    <location>
        <begin position="335"/>
        <end position="356"/>
    </location>
</feature>
<feature type="domain" description="Major facilitator superfamily (MFS) profile" evidence="6">
    <location>
        <begin position="1"/>
        <end position="446"/>
    </location>
</feature>